<evidence type="ECO:0000256" key="1">
    <source>
        <dbReference type="SAM" id="Phobius"/>
    </source>
</evidence>
<comment type="caution">
    <text evidence="2">The sequence shown here is derived from an EMBL/GenBank/DDBJ whole genome shotgun (WGS) entry which is preliminary data.</text>
</comment>
<keyword evidence="3" id="KW-1185">Reference proteome</keyword>
<protein>
    <submittedName>
        <fullName evidence="2">Uncharacterized protein</fullName>
    </submittedName>
</protein>
<evidence type="ECO:0000313" key="3">
    <source>
        <dbReference type="Proteomes" id="UP000051451"/>
    </source>
</evidence>
<dbReference type="Proteomes" id="UP000051451">
    <property type="component" value="Unassembled WGS sequence"/>
</dbReference>
<dbReference type="RefSeq" id="WP_057872395.1">
    <property type="nucleotide sequence ID" value="NZ_AZGB01000025.1"/>
</dbReference>
<keyword evidence="1" id="KW-0812">Transmembrane</keyword>
<accession>A0A0R1VHF9</accession>
<dbReference type="PATRIC" id="fig|1423750.3.peg.1923"/>
<evidence type="ECO:0000313" key="2">
    <source>
        <dbReference type="EMBL" id="KRM04850.1"/>
    </source>
</evidence>
<feature type="transmembrane region" description="Helical" evidence="1">
    <location>
        <begin position="45"/>
        <end position="62"/>
    </location>
</feature>
<organism evidence="2 3">
    <name type="scientific">Liquorilactobacillus ghanensis DSM 18630</name>
    <dbReference type="NCBI Taxonomy" id="1423750"/>
    <lineage>
        <taxon>Bacteria</taxon>
        <taxon>Bacillati</taxon>
        <taxon>Bacillota</taxon>
        <taxon>Bacilli</taxon>
        <taxon>Lactobacillales</taxon>
        <taxon>Lactobacillaceae</taxon>
        <taxon>Liquorilactobacillus</taxon>
    </lineage>
</organism>
<dbReference type="AlphaFoldDB" id="A0A0R1VHF9"/>
<proteinExistence type="predicted"/>
<reference evidence="2 3" key="1">
    <citation type="journal article" date="2015" name="Genome Announc.">
        <title>Expanding the biotechnology potential of lactobacilli through comparative genomics of 213 strains and associated genera.</title>
        <authorList>
            <person name="Sun Z."/>
            <person name="Harris H.M."/>
            <person name="McCann A."/>
            <person name="Guo C."/>
            <person name="Argimon S."/>
            <person name="Zhang W."/>
            <person name="Yang X."/>
            <person name="Jeffery I.B."/>
            <person name="Cooney J.C."/>
            <person name="Kagawa T.F."/>
            <person name="Liu W."/>
            <person name="Song Y."/>
            <person name="Salvetti E."/>
            <person name="Wrobel A."/>
            <person name="Rasinkangas P."/>
            <person name="Parkhill J."/>
            <person name="Rea M.C."/>
            <person name="O'Sullivan O."/>
            <person name="Ritari J."/>
            <person name="Douillard F.P."/>
            <person name="Paul Ross R."/>
            <person name="Yang R."/>
            <person name="Briner A.E."/>
            <person name="Felis G.E."/>
            <person name="de Vos W.M."/>
            <person name="Barrangou R."/>
            <person name="Klaenhammer T.R."/>
            <person name="Caufield P.W."/>
            <person name="Cui Y."/>
            <person name="Zhang H."/>
            <person name="O'Toole P.W."/>
        </authorList>
    </citation>
    <scope>NUCLEOTIDE SEQUENCE [LARGE SCALE GENOMIC DNA]</scope>
    <source>
        <strain evidence="2 3">DSM 18630</strain>
    </source>
</reference>
<dbReference type="GeneID" id="98319671"/>
<name>A0A0R1VHF9_9LACO</name>
<keyword evidence="1" id="KW-1133">Transmembrane helix</keyword>
<dbReference type="OrthoDB" id="2293962at2"/>
<dbReference type="EMBL" id="AZGB01000025">
    <property type="protein sequence ID" value="KRM04850.1"/>
    <property type="molecule type" value="Genomic_DNA"/>
</dbReference>
<keyword evidence="1" id="KW-0472">Membrane</keyword>
<gene>
    <name evidence="2" type="ORF">FC89_GL001878</name>
</gene>
<sequence>MGQQKYSSQRTRTQHTYEFFKERQNDPAWRDDFLRIQAIRRRNRLLKIGLSFLLLLAIFIIFKVNQTSITALISHKTNQTANQLNNNSATATTASSTTANNQQASTSTVITNYARYRAYSGNYENSTGSYSLNFAAGTLTTKQQLFHFDKVILHPDGSLIINVHENSDYTGGQTLYLSILFAPANKKIQRNWQTNAPITDSSDTAINRFSLAKSSDGGKTFNMAPAYAAFEQNSTTIFNKN</sequence>